<evidence type="ECO:0000256" key="2">
    <source>
        <dbReference type="SAM" id="Phobius"/>
    </source>
</evidence>
<dbReference type="Pfam" id="PF20152">
    <property type="entry name" value="DUF6534"/>
    <property type="match status" value="1"/>
</dbReference>
<keyword evidence="2" id="KW-1133">Transmembrane helix</keyword>
<protein>
    <recommendedName>
        <fullName evidence="3">DUF6534 domain-containing protein</fullName>
    </recommendedName>
</protein>
<gene>
    <name evidence="4" type="ORF">BDN71DRAFT_1511449</name>
</gene>
<keyword evidence="2" id="KW-0812">Transmembrane</keyword>
<evidence type="ECO:0000313" key="5">
    <source>
        <dbReference type="Proteomes" id="UP000807025"/>
    </source>
</evidence>
<evidence type="ECO:0000259" key="3">
    <source>
        <dbReference type="Pfam" id="PF20152"/>
    </source>
</evidence>
<feature type="transmembrane region" description="Helical" evidence="2">
    <location>
        <begin position="47"/>
        <end position="63"/>
    </location>
</feature>
<organism evidence="4 5">
    <name type="scientific">Pleurotus eryngii</name>
    <name type="common">Boletus of the steppes</name>
    <dbReference type="NCBI Taxonomy" id="5323"/>
    <lineage>
        <taxon>Eukaryota</taxon>
        <taxon>Fungi</taxon>
        <taxon>Dikarya</taxon>
        <taxon>Basidiomycota</taxon>
        <taxon>Agaricomycotina</taxon>
        <taxon>Agaricomycetes</taxon>
        <taxon>Agaricomycetidae</taxon>
        <taxon>Agaricales</taxon>
        <taxon>Pleurotineae</taxon>
        <taxon>Pleurotaceae</taxon>
        <taxon>Pleurotus</taxon>
    </lineage>
</organism>
<dbReference type="Proteomes" id="UP000807025">
    <property type="component" value="Unassembled WGS sequence"/>
</dbReference>
<comment type="caution">
    <text evidence="4">The sequence shown here is derived from an EMBL/GenBank/DDBJ whole genome shotgun (WGS) entry which is preliminary data.</text>
</comment>
<reference evidence="4" key="1">
    <citation type="submission" date="2020-11" db="EMBL/GenBank/DDBJ databases">
        <authorList>
            <consortium name="DOE Joint Genome Institute"/>
            <person name="Ahrendt S."/>
            <person name="Riley R."/>
            <person name="Andreopoulos W."/>
            <person name="Labutti K."/>
            <person name="Pangilinan J."/>
            <person name="Ruiz-Duenas F.J."/>
            <person name="Barrasa J.M."/>
            <person name="Sanchez-Garcia M."/>
            <person name="Camarero S."/>
            <person name="Miyauchi S."/>
            <person name="Serrano A."/>
            <person name="Linde D."/>
            <person name="Babiker R."/>
            <person name="Drula E."/>
            <person name="Ayuso-Fernandez I."/>
            <person name="Pacheco R."/>
            <person name="Padilla G."/>
            <person name="Ferreira P."/>
            <person name="Barriuso J."/>
            <person name="Kellner H."/>
            <person name="Castanera R."/>
            <person name="Alfaro M."/>
            <person name="Ramirez L."/>
            <person name="Pisabarro A.G."/>
            <person name="Kuo A."/>
            <person name="Tritt A."/>
            <person name="Lipzen A."/>
            <person name="He G."/>
            <person name="Yan M."/>
            <person name="Ng V."/>
            <person name="Cullen D."/>
            <person name="Martin F."/>
            <person name="Rosso M.-N."/>
            <person name="Henrissat B."/>
            <person name="Hibbett D."/>
            <person name="Martinez A.T."/>
            <person name="Grigoriev I.V."/>
        </authorList>
    </citation>
    <scope>NUCLEOTIDE SEQUENCE</scope>
    <source>
        <strain evidence="4">ATCC 90797</strain>
    </source>
</reference>
<sequence>MVPLFLTRVVSDALVSATLCIILYDARSFARSLKLIKTLIVYAMNRFLLTTLVAIFQTVVLIIEPESIWAMIIELITAQFYVNSFFAVLNSRSHLRDMATQESIHFTSLHWPTSISRGSQVSDSNPIEPGHAEQAKYSTSGSDVDIVTMVVHP</sequence>
<feature type="transmembrane region" description="Helical" evidence="2">
    <location>
        <begin position="6"/>
        <end position="26"/>
    </location>
</feature>
<accession>A0A9P5ZL37</accession>
<feature type="region of interest" description="Disordered" evidence="1">
    <location>
        <begin position="117"/>
        <end position="140"/>
    </location>
</feature>
<feature type="domain" description="DUF6534" evidence="3">
    <location>
        <begin position="9"/>
        <end position="94"/>
    </location>
</feature>
<dbReference type="OrthoDB" id="2743740at2759"/>
<evidence type="ECO:0000313" key="4">
    <source>
        <dbReference type="EMBL" id="KAF9490272.1"/>
    </source>
</evidence>
<feature type="transmembrane region" description="Helical" evidence="2">
    <location>
        <begin position="69"/>
        <end position="89"/>
    </location>
</feature>
<dbReference type="AlphaFoldDB" id="A0A9P5ZL37"/>
<keyword evidence="5" id="KW-1185">Reference proteome</keyword>
<evidence type="ECO:0000256" key="1">
    <source>
        <dbReference type="SAM" id="MobiDB-lite"/>
    </source>
</evidence>
<dbReference type="InterPro" id="IPR045339">
    <property type="entry name" value="DUF6534"/>
</dbReference>
<proteinExistence type="predicted"/>
<dbReference type="EMBL" id="MU154646">
    <property type="protein sequence ID" value="KAF9490272.1"/>
    <property type="molecule type" value="Genomic_DNA"/>
</dbReference>
<keyword evidence="2" id="KW-0472">Membrane</keyword>
<name>A0A9P5ZL37_PLEER</name>